<feature type="signal peptide" evidence="8">
    <location>
        <begin position="1"/>
        <end position="23"/>
    </location>
</feature>
<dbReference type="InterPro" id="IPR008753">
    <property type="entry name" value="Peptidase_M13_N"/>
</dbReference>
<feature type="domain" description="Peptidase M13 N-terminal" evidence="10">
    <location>
        <begin position="67"/>
        <end position="437"/>
    </location>
</feature>
<reference evidence="11 12" key="1">
    <citation type="submission" date="2020-08" db="EMBL/GenBank/DDBJ databases">
        <title>Functional genomics of gut bacteria from endangered species of beetles.</title>
        <authorList>
            <person name="Carlos-Shanley C."/>
        </authorList>
    </citation>
    <scope>NUCLEOTIDE SEQUENCE [LARGE SCALE GENOMIC DNA]</scope>
    <source>
        <strain evidence="11 12">S00224</strain>
    </source>
</reference>
<dbReference type="Gene3D" id="1.10.1380.10">
    <property type="entry name" value="Neutral endopeptidase , domain2"/>
    <property type="match status" value="1"/>
</dbReference>
<keyword evidence="12" id="KW-1185">Reference proteome</keyword>
<dbReference type="GO" id="GO:0004222">
    <property type="term" value="F:metalloendopeptidase activity"/>
    <property type="evidence" value="ECO:0007669"/>
    <property type="project" value="InterPro"/>
</dbReference>
<dbReference type="EC" id="3.4.24.-" evidence="11"/>
<dbReference type="Pfam" id="PF05649">
    <property type="entry name" value="Peptidase_M13_N"/>
    <property type="match status" value="1"/>
</dbReference>
<dbReference type="Proteomes" id="UP000575241">
    <property type="component" value="Unassembled WGS sequence"/>
</dbReference>
<dbReference type="InterPro" id="IPR018497">
    <property type="entry name" value="Peptidase_M13_C"/>
</dbReference>
<dbReference type="PANTHER" id="PTHR11733:SF167">
    <property type="entry name" value="FI17812P1-RELATED"/>
    <property type="match status" value="1"/>
</dbReference>
<keyword evidence="7" id="KW-0482">Metalloprotease</keyword>
<evidence type="ECO:0000313" key="11">
    <source>
        <dbReference type="EMBL" id="MBB4838749.1"/>
    </source>
</evidence>
<evidence type="ECO:0000259" key="10">
    <source>
        <dbReference type="Pfam" id="PF05649"/>
    </source>
</evidence>
<dbReference type="Gene3D" id="3.40.390.10">
    <property type="entry name" value="Collagenase (Catalytic Domain)"/>
    <property type="match status" value="1"/>
</dbReference>
<proteinExistence type="inferred from homology"/>
<dbReference type="GO" id="GO:0046872">
    <property type="term" value="F:metal ion binding"/>
    <property type="evidence" value="ECO:0007669"/>
    <property type="project" value="UniProtKB-KW"/>
</dbReference>
<dbReference type="Pfam" id="PF01431">
    <property type="entry name" value="Peptidase_M13"/>
    <property type="match status" value="1"/>
</dbReference>
<protein>
    <submittedName>
        <fullName evidence="11">Putative endopeptidase</fullName>
        <ecNumber evidence="11">3.4.24.-</ecNumber>
    </submittedName>
</protein>
<comment type="caution">
    <text evidence="11">The sequence shown here is derived from an EMBL/GenBank/DDBJ whole genome shotgun (WGS) entry which is preliminary data.</text>
</comment>
<evidence type="ECO:0000256" key="8">
    <source>
        <dbReference type="SAM" id="SignalP"/>
    </source>
</evidence>
<evidence type="ECO:0000256" key="2">
    <source>
        <dbReference type="ARBA" id="ARBA00007357"/>
    </source>
</evidence>
<gene>
    <name evidence="11" type="ORF">HNP52_001818</name>
</gene>
<dbReference type="InterPro" id="IPR024079">
    <property type="entry name" value="MetalloPept_cat_dom_sf"/>
</dbReference>
<dbReference type="AlphaFoldDB" id="A0A7W7K0L2"/>
<keyword evidence="6" id="KW-0862">Zinc</keyword>
<evidence type="ECO:0000256" key="1">
    <source>
        <dbReference type="ARBA" id="ARBA00001947"/>
    </source>
</evidence>
<accession>A0A7W7K0L2</accession>
<evidence type="ECO:0000256" key="5">
    <source>
        <dbReference type="ARBA" id="ARBA00022801"/>
    </source>
</evidence>
<dbReference type="RefSeq" id="WP_184165748.1">
    <property type="nucleotide sequence ID" value="NZ_JACHLN010000002.1"/>
</dbReference>
<dbReference type="GO" id="GO:0016485">
    <property type="term" value="P:protein processing"/>
    <property type="evidence" value="ECO:0007669"/>
    <property type="project" value="TreeGrafter"/>
</dbReference>
<dbReference type="EMBL" id="JACHLN010000002">
    <property type="protein sequence ID" value="MBB4838749.1"/>
    <property type="molecule type" value="Genomic_DNA"/>
</dbReference>
<evidence type="ECO:0000259" key="9">
    <source>
        <dbReference type="Pfam" id="PF01431"/>
    </source>
</evidence>
<evidence type="ECO:0000256" key="6">
    <source>
        <dbReference type="ARBA" id="ARBA00022833"/>
    </source>
</evidence>
<dbReference type="InterPro" id="IPR042089">
    <property type="entry name" value="Peptidase_M13_dom_2"/>
</dbReference>
<feature type="chain" id="PRO_5031045803" evidence="8">
    <location>
        <begin position="24"/>
        <end position="692"/>
    </location>
</feature>
<evidence type="ECO:0000256" key="3">
    <source>
        <dbReference type="ARBA" id="ARBA00022670"/>
    </source>
</evidence>
<dbReference type="CDD" id="cd08662">
    <property type="entry name" value="M13"/>
    <property type="match status" value="1"/>
</dbReference>
<evidence type="ECO:0000256" key="4">
    <source>
        <dbReference type="ARBA" id="ARBA00022723"/>
    </source>
</evidence>
<dbReference type="InterPro" id="IPR000718">
    <property type="entry name" value="Peptidase_M13"/>
</dbReference>
<sequence length="692" mass="76006">MRLSLLTTTFLAAPVLLAGCAHNQPLPTAPVEAAPVTEAEVAPPEKPKPVYGSYGFDIAGMDSAIKPGDDFYSYANGTWAKNTPIPSDKSNYGAFNILADNAQKQTQEILEGVKNDPSSKIGTAYSTYLDTAAIDAKGLAPAQAWIGQIKGLSTKAGYPALTAAARRNGVGGPFAAFIGQDDKNPEVYAVNLSQSGLGMPDRDYYLSKDAKFVETKAAYEKHLATQLTNAGEPNAAARAKAIVEFETRIAAVQWTRVESRDSNKTYNKMTVAQLQKLAPGFDFKAMLAAGKMNVDTVIVAQPSAFTGIAKAIQQAPLAVLKDQLLVRTLDGFADVLPSAFDKEQFAFYGTTLSGTPEQEARWKRATDFTTGALSDDLSQLYVAKYFPPETKKAADQLVKNVIAAMDRRIDQLDWMAPETKVKAHAKLAAFTPKIGYPDRWQDYSALTITAGDAFGNNVRANNWQYDDNVSKLGQPIRRWEWGMTPMTVNAYANFGMVEIVFPAAILQPPFFDPNADPAVNYGGIGAVIGHELSHHFDDQGAKYDKEGRLTDWWTPADVKAFKDRTDALVAQYDQYEPLPGMHVKGALTLGENVADLAGLTVAYDAYKHSLNGQAAPVLDGFTGDQRFYQGWAQVWRRNYREANLRQRLLTDPHSPSQQRAWVVRNLDPWYGAYNPDPTTKLFLTPEKRVRIW</sequence>
<comment type="cofactor">
    <cofactor evidence="1">
        <name>Zn(2+)</name>
        <dbReference type="ChEBI" id="CHEBI:29105"/>
    </cofactor>
</comment>
<dbReference type="PRINTS" id="PR00786">
    <property type="entry name" value="NEPRILYSIN"/>
</dbReference>
<keyword evidence="3" id="KW-0645">Protease</keyword>
<comment type="similarity">
    <text evidence="2">Belongs to the peptidase M13 family.</text>
</comment>
<evidence type="ECO:0000256" key="7">
    <source>
        <dbReference type="ARBA" id="ARBA00023049"/>
    </source>
</evidence>
<dbReference type="GO" id="GO:0005886">
    <property type="term" value="C:plasma membrane"/>
    <property type="evidence" value="ECO:0007669"/>
    <property type="project" value="TreeGrafter"/>
</dbReference>
<name>A0A7W7K0L2_9SPHN</name>
<keyword evidence="8" id="KW-0732">Signal</keyword>
<dbReference type="PROSITE" id="PS51885">
    <property type="entry name" value="NEPRILYSIN"/>
    <property type="match status" value="1"/>
</dbReference>
<organism evidence="11 12">
    <name type="scientific">Sphingomonas kyeonggiensis</name>
    <dbReference type="NCBI Taxonomy" id="1268553"/>
    <lineage>
        <taxon>Bacteria</taxon>
        <taxon>Pseudomonadati</taxon>
        <taxon>Pseudomonadota</taxon>
        <taxon>Alphaproteobacteria</taxon>
        <taxon>Sphingomonadales</taxon>
        <taxon>Sphingomonadaceae</taxon>
        <taxon>Sphingomonas</taxon>
    </lineage>
</organism>
<keyword evidence="5 11" id="KW-0378">Hydrolase</keyword>
<dbReference type="PANTHER" id="PTHR11733">
    <property type="entry name" value="ZINC METALLOPROTEASE FAMILY M13 NEPRILYSIN-RELATED"/>
    <property type="match status" value="1"/>
</dbReference>
<dbReference type="PROSITE" id="PS51257">
    <property type="entry name" value="PROKAR_LIPOPROTEIN"/>
    <property type="match status" value="1"/>
</dbReference>
<dbReference type="SUPFAM" id="SSF55486">
    <property type="entry name" value="Metalloproteases ('zincins'), catalytic domain"/>
    <property type="match status" value="1"/>
</dbReference>
<evidence type="ECO:0000313" key="12">
    <source>
        <dbReference type="Proteomes" id="UP000575241"/>
    </source>
</evidence>
<keyword evidence="4" id="KW-0479">Metal-binding</keyword>
<feature type="domain" description="Peptidase M13 C-terminal" evidence="9">
    <location>
        <begin position="489"/>
        <end position="689"/>
    </location>
</feature>